<organism evidence="1 2">
    <name type="scientific">Catalinimonas alkaloidigena</name>
    <dbReference type="NCBI Taxonomy" id="1075417"/>
    <lineage>
        <taxon>Bacteria</taxon>
        <taxon>Pseudomonadati</taxon>
        <taxon>Bacteroidota</taxon>
        <taxon>Cytophagia</taxon>
        <taxon>Cytophagales</taxon>
        <taxon>Catalimonadaceae</taxon>
        <taxon>Catalinimonas</taxon>
    </lineage>
</organism>
<reference evidence="1 2" key="1">
    <citation type="submission" date="2016-10" db="EMBL/GenBank/DDBJ databases">
        <authorList>
            <person name="de Groot N.N."/>
        </authorList>
    </citation>
    <scope>NUCLEOTIDE SEQUENCE [LARGE SCALE GENOMIC DNA]</scope>
    <source>
        <strain evidence="1 2">DSM 25186</strain>
    </source>
</reference>
<dbReference type="Proteomes" id="UP000198510">
    <property type="component" value="Unassembled WGS sequence"/>
</dbReference>
<protein>
    <submittedName>
        <fullName evidence="1">Uncharacterized protein</fullName>
    </submittedName>
</protein>
<dbReference type="EMBL" id="FNFO01000001">
    <property type="protein sequence ID" value="SDJ99779.1"/>
    <property type="molecule type" value="Genomic_DNA"/>
</dbReference>
<name>A0A1G8YA75_9BACT</name>
<dbReference type="STRING" id="1075417.SAMN05421823_101616"/>
<gene>
    <name evidence="1" type="ORF">SAMN05421823_101616</name>
</gene>
<dbReference type="AlphaFoldDB" id="A0A1G8YA75"/>
<proteinExistence type="predicted"/>
<sequence length="193" mass="21937">MASVIRISIQQGWLSGTRSAEAKRAGNLLCHGAGLRLGRPLFIFSFPLPNPMPTHSIPTRIFANHLKTRSLQIKCCKERLRVRRNDPFILTRFLKMKGWEKYLLRRMEVDRMGNDVLKNVLASASDRGGRPPSPSDGDNLEDTFICEQLRKKMGYAPLRPKACVACGPQWSGVKIERRHARFWQPAGVVVRFP</sequence>
<keyword evidence="2" id="KW-1185">Reference proteome</keyword>
<evidence type="ECO:0000313" key="2">
    <source>
        <dbReference type="Proteomes" id="UP000198510"/>
    </source>
</evidence>
<accession>A0A1G8YA75</accession>
<evidence type="ECO:0000313" key="1">
    <source>
        <dbReference type="EMBL" id="SDJ99779.1"/>
    </source>
</evidence>